<dbReference type="Proteomes" id="UP000381378">
    <property type="component" value="Unassembled WGS sequence"/>
</dbReference>
<accession>A0A5E7UFZ8</accession>
<dbReference type="Pfam" id="PF07865">
    <property type="entry name" value="DUF1652"/>
    <property type="match status" value="1"/>
</dbReference>
<organism evidence="1 2">
    <name type="scientific">Pseudomonas fluorescens</name>
    <dbReference type="NCBI Taxonomy" id="294"/>
    <lineage>
        <taxon>Bacteria</taxon>
        <taxon>Pseudomonadati</taxon>
        <taxon>Pseudomonadota</taxon>
        <taxon>Gammaproteobacteria</taxon>
        <taxon>Pseudomonadales</taxon>
        <taxon>Pseudomonadaceae</taxon>
        <taxon>Pseudomonas</taxon>
    </lineage>
</organism>
<protein>
    <recommendedName>
        <fullName evidence="3">DUF1652 domain-containing protein</fullName>
    </recommendedName>
</protein>
<reference evidence="1 2" key="1">
    <citation type="submission" date="2019-09" db="EMBL/GenBank/DDBJ databases">
        <authorList>
            <person name="Chandra G."/>
            <person name="Truman W A."/>
        </authorList>
    </citation>
    <scope>NUCLEOTIDE SEQUENCE [LARGE SCALE GENOMIC DNA]</scope>
    <source>
        <strain evidence="1">PS928</strain>
    </source>
</reference>
<sequence length="87" mass="9894">MLSTLELRHLVEQSFLPTRCECTVDPPEALTVHFYHSTSNREILTVTAISIARLNSRHAIATLIEVLRNDLDRVSRTHTRPDAKVSE</sequence>
<dbReference type="RefSeq" id="WP_150786882.1">
    <property type="nucleotide sequence ID" value="NZ_CABVJF010000013.1"/>
</dbReference>
<dbReference type="AlphaFoldDB" id="A0A5E7UFZ8"/>
<dbReference type="EMBL" id="CABVJF010000013">
    <property type="protein sequence ID" value="VVQ10352.1"/>
    <property type="molecule type" value="Genomic_DNA"/>
</dbReference>
<name>A0A5E7UFZ8_PSEFL</name>
<evidence type="ECO:0000313" key="1">
    <source>
        <dbReference type="EMBL" id="VVQ10352.1"/>
    </source>
</evidence>
<evidence type="ECO:0000313" key="2">
    <source>
        <dbReference type="Proteomes" id="UP000381378"/>
    </source>
</evidence>
<evidence type="ECO:0008006" key="3">
    <source>
        <dbReference type="Google" id="ProtNLM"/>
    </source>
</evidence>
<dbReference type="InterPro" id="IPR012448">
    <property type="entry name" value="DUF1652"/>
</dbReference>
<gene>
    <name evidence="1" type="ORF">PS928_03612</name>
</gene>
<proteinExistence type="predicted"/>
<dbReference type="OrthoDB" id="6993535at2"/>